<dbReference type="Proteomes" id="UP000823588">
    <property type="component" value="Unassembled WGS sequence"/>
</dbReference>
<dbReference type="PROSITE" id="PS51318">
    <property type="entry name" value="TAT"/>
    <property type="match status" value="1"/>
</dbReference>
<organism evidence="1 2">
    <name type="scientific">Halorubrum alkaliphilum</name>
    <dbReference type="NCBI Taxonomy" id="261290"/>
    <lineage>
        <taxon>Archaea</taxon>
        <taxon>Methanobacteriati</taxon>
        <taxon>Methanobacteriota</taxon>
        <taxon>Stenosarchaea group</taxon>
        <taxon>Halobacteria</taxon>
        <taxon>Halobacteriales</taxon>
        <taxon>Haloferacaceae</taxon>
        <taxon>Halorubrum</taxon>
    </lineage>
</organism>
<dbReference type="EMBL" id="JAGGKQ010000012">
    <property type="protein sequence ID" value="MBP1922799.1"/>
    <property type="molecule type" value="Genomic_DNA"/>
</dbReference>
<proteinExistence type="predicted"/>
<dbReference type="PROSITE" id="PS51257">
    <property type="entry name" value="PROKAR_LIPOPROTEIN"/>
    <property type="match status" value="1"/>
</dbReference>
<gene>
    <name evidence="1" type="ORF">J2751_001815</name>
</gene>
<dbReference type="AlphaFoldDB" id="A0A8T4GGE5"/>
<dbReference type="InterPro" id="IPR006311">
    <property type="entry name" value="TAT_signal"/>
</dbReference>
<name>A0A8T4GGE5_9EURY</name>
<reference evidence="1" key="1">
    <citation type="submission" date="2021-03" db="EMBL/GenBank/DDBJ databases">
        <title>Genomic Encyclopedia of Type Strains, Phase IV (KMG-IV): sequencing the most valuable type-strain genomes for metagenomic binning, comparative biology and taxonomic classification.</title>
        <authorList>
            <person name="Goeker M."/>
        </authorList>
    </citation>
    <scope>NUCLEOTIDE SEQUENCE</scope>
    <source>
        <strain evidence="1">DSM 23564</strain>
    </source>
</reference>
<dbReference type="RefSeq" id="WP_209485286.1">
    <property type="nucleotide sequence ID" value="NZ_JAGGKQ010000012.1"/>
</dbReference>
<sequence>MTRSRRELLSRAGGALAAVGTTAAAGCLDFAAGDGPQGPEGTPATLSCTDEEFVRLEAPFSEPVETRTVEANGTRVELSTEGTSETYGSSLRLVLRNNGDAAVATRGEHAYSIQRRTGAGWQEVRGSPTGEPVELPREDRSLATNGTYSWSVTLEEDALASGVPGTEIAVCPPLGPGTHRFVYWGVVDAAPVGIEFELVG</sequence>
<evidence type="ECO:0000313" key="2">
    <source>
        <dbReference type="Proteomes" id="UP000823588"/>
    </source>
</evidence>
<protein>
    <submittedName>
        <fullName evidence="1">Uncharacterized protein</fullName>
    </submittedName>
</protein>
<evidence type="ECO:0000313" key="1">
    <source>
        <dbReference type="EMBL" id="MBP1922799.1"/>
    </source>
</evidence>
<comment type="caution">
    <text evidence="1">The sequence shown here is derived from an EMBL/GenBank/DDBJ whole genome shotgun (WGS) entry which is preliminary data.</text>
</comment>
<accession>A0A8T4GGE5</accession>
<dbReference type="OrthoDB" id="334156at2157"/>
<keyword evidence="2" id="KW-1185">Reference proteome</keyword>